<comment type="subcellular location">
    <subcellularLocation>
        <location evidence="2">Cell membrane</location>
        <topology evidence="2">Lipid-anchor</topology>
        <topology evidence="2">GPI-anchor</topology>
    </subcellularLocation>
</comment>
<reference evidence="10" key="1">
    <citation type="submission" date="2016-08" db="EMBL/GenBank/DDBJ databases">
        <title>VSG repertoire of Trypanosoma brucei EATRO 1125.</title>
        <authorList>
            <person name="Cross G.A."/>
        </authorList>
    </citation>
    <scope>NUCLEOTIDE SEQUENCE</scope>
    <source>
        <strain evidence="10">EATRO 1125</strain>
    </source>
</reference>
<accession>A0A1J0R8W4</accession>
<evidence type="ECO:0000256" key="7">
    <source>
        <dbReference type="ARBA" id="ARBA00023180"/>
    </source>
</evidence>
<feature type="domain" description="Trypanosome variant surface glycoprotein B-type N-terminal" evidence="9">
    <location>
        <begin position="3"/>
        <end position="272"/>
    </location>
</feature>
<dbReference type="Pfam" id="PF13206">
    <property type="entry name" value="VSG_B"/>
    <property type="match status" value="1"/>
</dbReference>
<evidence type="ECO:0000256" key="4">
    <source>
        <dbReference type="ARBA" id="ARBA00022622"/>
    </source>
</evidence>
<evidence type="ECO:0000259" key="9">
    <source>
        <dbReference type="Pfam" id="PF13206"/>
    </source>
</evidence>
<keyword evidence="8" id="KW-0449">Lipoprotein</keyword>
<evidence type="ECO:0000256" key="2">
    <source>
        <dbReference type="ARBA" id="ARBA00004609"/>
    </source>
</evidence>
<evidence type="ECO:0000256" key="8">
    <source>
        <dbReference type="ARBA" id="ARBA00023288"/>
    </source>
</evidence>
<comment type="function">
    <text evidence="1">VSG forms a coat on the surface of the parasite. The trypanosome evades the immune response of the host by expressing a series of antigenically distinct VSGs from an estimated 1000 VSG genes.</text>
</comment>
<sequence length="305" mass="33446">MAADGDAIAAAHTLCLAWSAARHGKIVEDTNVQVPAAYTDLMNLNMTLADDAWRAMLETSEGKKSWTDYKKSRDADLKTIDWGDRWNEWKTAHTETKDPEAGWHKKYGKTPKKQAGSYRRQYINATAAQALQLLNEYKQKTEDETKTLAEEINDLLRQALCTSPLAAAPTDPTCSDVSGGATKSTTFTEANAGKSIAHDIVCLCAVQDATDSCATTNIQATMISTTNFHADALKTATELCEINKKSEDLVDAITKAIGPLSHQITNVETGHINQSLVKRTTATHVPGLTQLVWTTQTNLHKERRN</sequence>
<protein>
    <submittedName>
        <fullName evidence="10">Variant surface glycoprotein 1125.2865</fullName>
    </submittedName>
</protein>
<dbReference type="InterPro" id="IPR025932">
    <property type="entry name" value="Trypano_VSG_B_N_dom"/>
</dbReference>
<dbReference type="GO" id="GO:0005886">
    <property type="term" value="C:plasma membrane"/>
    <property type="evidence" value="ECO:0007669"/>
    <property type="project" value="UniProtKB-SubCell"/>
</dbReference>
<evidence type="ECO:0000256" key="6">
    <source>
        <dbReference type="ARBA" id="ARBA00023136"/>
    </source>
</evidence>
<evidence type="ECO:0000256" key="5">
    <source>
        <dbReference type="ARBA" id="ARBA00022729"/>
    </source>
</evidence>
<dbReference type="EMBL" id="KX700327">
    <property type="protein sequence ID" value="APD74283.1"/>
    <property type="molecule type" value="Genomic_DNA"/>
</dbReference>
<keyword evidence="4" id="KW-0336">GPI-anchor</keyword>
<dbReference type="AlphaFoldDB" id="A0A1J0R8W4"/>
<evidence type="ECO:0000256" key="3">
    <source>
        <dbReference type="ARBA" id="ARBA00022475"/>
    </source>
</evidence>
<organism evidence="10">
    <name type="scientific">Trypanosoma brucei</name>
    <dbReference type="NCBI Taxonomy" id="5691"/>
    <lineage>
        <taxon>Eukaryota</taxon>
        <taxon>Discoba</taxon>
        <taxon>Euglenozoa</taxon>
        <taxon>Kinetoplastea</taxon>
        <taxon>Metakinetoplastina</taxon>
        <taxon>Trypanosomatida</taxon>
        <taxon>Trypanosomatidae</taxon>
        <taxon>Trypanosoma</taxon>
    </lineage>
</organism>
<proteinExistence type="predicted"/>
<keyword evidence="3" id="KW-1003">Cell membrane</keyword>
<keyword evidence="7" id="KW-0325">Glycoprotein</keyword>
<dbReference type="GO" id="GO:0098552">
    <property type="term" value="C:side of membrane"/>
    <property type="evidence" value="ECO:0007669"/>
    <property type="project" value="UniProtKB-KW"/>
</dbReference>
<keyword evidence="6" id="KW-0472">Membrane</keyword>
<keyword evidence="5" id="KW-0732">Signal</keyword>
<name>A0A1J0R8W4_9TRYP</name>
<evidence type="ECO:0000313" key="10">
    <source>
        <dbReference type="EMBL" id="APD74283.1"/>
    </source>
</evidence>
<dbReference type="VEuPathDB" id="TriTrypDB:Tb11.v5.0571"/>
<evidence type="ECO:0000256" key="1">
    <source>
        <dbReference type="ARBA" id="ARBA00002523"/>
    </source>
</evidence>